<organism evidence="8">
    <name type="scientific">Daphnia magna</name>
    <dbReference type="NCBI Taxonomy" id="35525"/>
    <lineage>
        <taxon>Eukaryota</taxon>
        <taxon>Metazoa</taxon>
        <taxon>Ecdysozoa</taxon>
        <taxon>Arthropoda</taxon>
        <taxon>Crustacea</taxon>
        <taxon>Branchiopoda</taxon>
        <taxon>Diplostraca</taxon>
        <taxon>Cladocera</taxon>
        <taxon>Anomopoda</taxon>
        <taxon>Daphniidae</taxon>
        <taxon>Daphnia</taxon>
    </lineage>
</organism>
<feature type="domain" description="VWFA" evidence="5">
    <location>
        <begin position="5892"/>
        <end position="6079"/>
    </location>
</feature>
<evidence type="ECO:0000256" key="2">
    <source>
        <dbReference type="ARBA" id="ARBA00023180"/>
    </source>
</evidence>
<dbReference type="InterPro" id="IPR015255">
    <property type="entry name" value="Vitellinogen_open_b-sht"/>
</dbReference>
<evidence type="ECO:0000259" key="5">
    <source>
        <dbReference type="PROSITE" id="PS50234"/>
    </source>
</evidence>
<dbReference type="EMBL" id="GDIQ01029896">
    <property type="protein sequence ID" value="JAN64841.1"/>
    <property type="molecule type" value="Transcribed_RNA"/>
</dbReference>
<protein>
    <submittedName>
        <fullName evidence="8">Microsomal triglyceride transfer protein large subunit</fullName>
    </submittedName>
</protein>
<dbReference type="Pfam" id="PF00094">
    <property type="entry name" value="VWD"/>
    <property type="match status" value="1"/>
</dbReference>
<dbReference type="InterPro" id="IPR011030">
    <property type="entry name" value="Lipovitellin_superhlx_dom"/>
</dbReference>
<dbReference type="PROSITE" id="PS50234">
    <property type="entry name" value="VWFA"/>
    <property type="match status" value="1"/>
</dbReference>
<feature type="domain" description="VWFD" evidence="7">
    <location>
        <begin position="5605"/>
        <end position="5777"/>
    </location>
</feature>
<dbReference type="SUPFAM" id="SSF56968">
    <property type="entry name" value="Lipovitellin-phosvitin complex, beta-sheet shell regions"/>
    <property type="match status" value="2"/>
</dbReference>
<dbReference type="InterPro" id="IPR001846">
    <property type="entry name" value="VWF_type-D"/>
</dbReference>
<dbReference type="OrthoDB" id="6484170at2759"/>
<dbReference type="InterPro" id="IPR001747">
    <property type="entry name" value="Vitellogenin_N"/>
</dbReference>
<dbReference type="Gene3D" id="2.30.230.10">
    <property type="entry name" value="Lipovitellin, beta-sheet shell regions, chain A"/>
    <property type="match status" value="1"/>
</dbReference>
<dbReference type="FunFam" id="2.20.50.20:FF:000003">
    <property type="entry name" value="Microsomal triglyceride transfer protein large subunit"/>
    <property type="match status" value="1"/>
</dbReference>
<dbReference type="InterPro" id="IPR015816">
    <property type="entry name" value="Vitellinogen_b-sht_N"/>
</dbReference>
<evidence type="ECO:0000313" key="8">
    <source>
        <dbReference type="EMBL" id="JAN62993.1"/>
    </source>
</evidence>
<keyword evidence="2" id="KW-0325">Glycoprotein</keyword>
<dbReference type="PROSITE" id="PS51233">
    <property type="entry name" value="VWFD"/>
    <property type="match status" value="1"/>
</dbReference>
<dbReference type="EMBL" id="GDIQ01031744">
    <property type="protein sequence ID" value="JAN62993.1"/>
    <property type="molecule type" value="Transcribed_RNA"/>
</dbReference>
<evidence type="ECO:0000256" key="3">
    <source>
        <dbReference type="PROSITE-ProRule" id="PRU00557"/>
    </source>
</evidence>
<dbReference type="SMART" id="SM00216">
    <property type="entry name" value="VWD"/>
    <property type="match status" value="1"/>
</dbReference>
<dbReference type="Gene3D" id="1.25.10.20">
    <property type="entry name" value="Vitellinogen, superhelical"/>
    <property type="match status" value="1"/>
</dbReference>
<dbReference type="Gene3D" id="2.20.50.20">
    <property type="entry name" value="Lipovitellin. Chain A, domain 3"/>
    <property type="match status" value="1"/>
</dbReference>
<dbReference type="InterPro" id="IPR015819">
    <property type="entry name" value="Lipid_transp_b-sht_shell"/>
</dbReference>
<dbReference type="EMBL" id="GDIQ01084322">
    <property type="protein sequence ID" value="JAN10415.1"/>
    <property type="molecule type" value="Transcribed_RNA"/>
</dbReference>
<keyword evidence="1 4" id="KW-0732">Signal</keyword>
<comment type="caution">
    <text evidence="3">Lacks conserved residue(s) required for the propagation of feature annotation.</text>
</comment>
<dbReference type="Pfam" id="PF09172">
    <property type="entry name" value="Vit_open_b-sht"/>
    <property type="match status" value="1"/>
</dbReference>
<dbReference type="SUPFAM" id="SSF48431">
    <property type="entry name" value="Lipovitellin-phosvitin complex, superhelical domain"/>
    <property type="match status" value="1"/>
</dbReference>
<evidence type="ECO:0000259" key="7">
    <source>
        <dbReference type="PROSITE" id="PS51233"/>
    </source>
</evidence>
<dbReference type="PANTHER" id="PTHR37860:SF1">
    <property type="match status" value="1"/>
</dbReference>
<dbReference type="PROSITE" id="PS51211">
    <property type="entry name" value="VITELLOGENIN"/>
    <property type="match status" value="1"/>
</dbReference>
<feature type="domain" description="Vitellogenin" evidence="6">
    <location>
        <begin position="40"/>
        <end position="659"/>
    </location>
</feature>
<dbReference type="SMART" id="SM00832">
    <property type="entry name" value="C8"/>
    <property type="match status" value="1"/>
</dbReference>
<dbReference type="FunFam" id="1.25.10.20:FF:000005">
    <property type="entry name" value="Apolipoprotein lipid transfer particle"/>
    <property type="match status" value="1"/>
</dbReference>
<dbReference type="InterPro" id="IPR014853">
    <property type="entry name" value="VWF/SSPO/ZAN-like_Cys-rich_dom"/>
</dbReference>
<dbReference type="Pfam" id="PF01347">
    <property type="entry name" value="Vitellogenin_N"/>
    <property type="match status" value="1"/>
</dbReference>
<feature type="signal peptide" evidence="4">
    <location>
        <begin position="1"/>
        <end position="17"/>
    </location>
</feature>
<dbReference type="Gene3D" id="2.20.80.10">
    <property type="entry name" value="Lipovitellin-phosvitin complex, chain A, domain 4"/>
    <property type="match status" value="1"/>
</dbReference>
<evidence type="ECO:0000259" key="6">
    <source>
        <dbReference type="PROSITE" id="PS51211"/>
    </source>
</evidence>
<dbReference type="Pfam" id="PF08742">
    <property type="entry name" value="C8"/>
    <property type="match status" value="1"/>
</dbReference>
<dbReference type="SMART" id="SM01169">
    <property type="entry name" value="DUF1943"/>
    <property type="match status" value="1"/>
</dbReference>
<evidence type="ECO:0000256" key="1">
    <source>
        <dbReference type="ARBA" id="ARBA00022729"/>
    </source>
</evidence>
<dbReference type="PANTHER" id="PTHR37860">
    <property type="entry name" value="AGAP008810-PA"/>
    <property type="match status" value="1"/>
</dbReference>
<proteinExistence type="predicted"/>
<dbReference type="InterPro" id="IPR015817">
    <property type="entry name" value="Vitellinogen_open_b-sht_sub1"/>
</dbReference>
<sequence>MRSAIFLVTALVAASTATPWGSRANQQCASYCKETSKFQYNVGTIYSYDYTGETASKIGGTSEQESRLHISAQAEFEVVSQCELILRLKRVNLEQSDPQDGSSRTITDGSANFAAGLEHQPLLFSFQDGQIEHMCPSVDEPIWSLNIKRGVLSAMQNSMLDLTKSQLVFETDVVGHCETNYTVDNVGRNGMTVSRSKDLLACTGRNGHHNAPILSTPYSSASSIQSLPLLKSENECQQTIRNDLLEKSVCTETHLFRPFSNGQSGASTRIMQTLTYSSERRSDQISTDYKKKKASLLFDGPDAQKSGASLSLIGETLNVLVQETRTGISPQTSTLFSRLVTSLRHLSYAQLSELFGKTHEAKAKKYLMDAAPLVGTAASYALMRDIIQEGLLTDLEVDMWLASLAFQPKPTLEMITAVSPLLADKDAVRPKALLSISALIHAYCRNHPTECQAEESVKQAIVHIENRIGIACRSRDAQEQNTILLALKALGNAGLIVSSAETLKKCYQEETNSMVIRLAAIDALRRVPCHLDGRSSLLSFYLDTKQDSELRIGAYLAVMQCPSPQLLEEIKQALMNEPVNQIGSFVWTHLTNLQETSSPSKQVVRQLLATEFLRNKFNTDARKFSRNLEASSYWHDLNVGGTVESNVIFSSQSYLPRSATLNLTLDLFGQSVNLIELGARLEGFESLVESFFGPGGYFPDDTIQTVLKSLRGKRAAPVDQQSLNQLSTVFDVKGQMADQPQGDLYLRIFGNELHTHRFKGLDQLTGKPLQNPISMLLQAAGQKDVDFSKSVSIMDVSYVLPTIVGLPLSLKVNATATVAFKMGGTFQTSSLSEMKVIGHVKPSGTVEVNGLMAVDASIFGRSGVHVQNVMHTSTGLSGKMIIQGSRLVSVQLDAPEEATNTFSFDSRLFLLQQNGPKSIQPEQRTQVNMKSCSPAWVGKTFGAELCAELDFYPRAEEGPRGPFTGPAHAALFLRKTDKHSSYRFEYKREGSRAVSFIMDTPDSAINRRLSAQLTLDQLANSLRASFICPTKSMEVIGKYEYNQLVKGIDTTVSLDGAELVSLRTALRTDLKGASGRYEPNLIISRRGKELINFQGYFSYVGQSKFGFDFQLKHLTVRPIRLSGDFNKDNENKHEFNMGLKSYLLDTTLATTMRLSDKLTTCKTRIGYSFVEGTTQSLELSGKFNRAVKGSLKKTTLAGIVQSSQFPQYNGDLSWDLQQSENYLENNIRLNAGTNQWEVQQLYSGQPRDLNVRLAVACKQQKIDFLVYTVFQNTDTTVSSQSGLRLSPGRQWSGKLDLVRQDFQPGRRYGGRIELSSPTISRQLRADVVQEMAKRWDLTVEYSVNQKIEASINAIYDNLSAGIKCEHSAEVKLRSWAADELDINGLFVASPTNSVFKLNGRYGDDKLSSSIEYELVDTLEHAVSVGIIRGEDVPILQARLNVNTGTQKALTVDIQADRHITIDAKMTSNLVSLQVFWNKDVDLSQSFEFTGKLGATGGDAQLKYGEWPAIYINVDKIDKDLKIQLDWNENQSIVLRMELVPTRTAGLLTTPFDGFRKITFDGLHQISSNTINTRLAVDWQTNQFTLSLTGSKTSDNVQGAIRFTSTFTQLEDVGAEFQALTSQPLHRYNFAVQHEGRRADISADYHRKEFAFKSASISLATPISGYESLKAGVIHTTVVGSFQTDLKLEGPFSSRAVVTVTGKNVKSESSGNLAIATNFSVLETFNTSFQLFNKQTEKKLAVIGDLNGQQMTARAATNASDGKFRADLLVTSPFADDVTILVDHRYEGQILQSQGHVSWANDKKVRLNLDGQFAPGKAILDATLATPKWTANGRLDHSKTDETLDSSIKADFNGKQITLTANGKHLQMKNIHLETKLTSPFRGFEELRVTLQHRQEGRKTTTVITTARMDKEIIVEHDIEYTDFFNWANRLAIKTPFEGLSSLTVDSKQLWTKVLEHDGQLQVNGKKITVSMKADNSQKGKLTASGSLASSWSEDVVFELTHSDDGLKFHPTLIIRTGKGQPIRLETAYKRGPVNPSITVDVISPLSDPLKLSASYVNSSPVRMAKLNLNWNGDQTVDWTADWALAALQSSIKTRLTTPFSRYNKIEADIVYDVTGQRKTGKVHLQRDEQTIKLDAFATGQGSTYQSELVLSSSFYQTVKANAVLDIAGARASLKLDRGKSQIHLHGGLVIAATQTAITATLETPFNAVRLVKIEASLKSNQELQLDIDYDGQKMSLTGFRSTGPSKGSLRASVKTPFARLQSASMDASYDASGLAKTASLVLSRNQQVIQASGQITLVGPIKLAVNVRAPCCGISHLDVTGSYDESVEMKSGHLKLVLNGEKYQLDGQLTRNNRSAEIALKSMTGYQGYEQVVVNAKYDVRQPTKTGSITFSKNEDRFHFSGAVDIRSAILDLATPIEPLRSVRLEGRFDSEAATLTVIRNEEVIKLTAGGSLRSLQGKIDCGLETPYSGYENLKAELVYDLQSQRKFVVLDAATYRAEMELNGRRLIVRSTTPIKGYEQLELIGDYALDNRELLASIILKKNSETLEFRLNGLVDLINQQASFEFQSPVSFMRVVSSKIKWNEERDRKSFNIQAARNDVTIELEMLGHFVRDHFALTVAGKSNIEGWNSASLSAAYDLRSSISASLDIEKNGISQTFSGEAKFDQQSAALNIQTPFEGLRVLGVKGTLVDASKVNVSSDRTATLHLEKEDVSHDYRLALSFDAESADLSIETPFEAYAKMSVKARLVLDKPRKMINLVVKKNEHQMEFKGQLSNGEVELKLITTCVGFENVAMAGRYDFTSPAKTLILKTSLNDKAIQLNGSLEDLKMTIDITTPIVGFEYVNLHGDVQLTAKTIRLMLEHSGQRYEASGALTESKLIAHIKTPMAGYEVMDISGRWNERHAEFGLTSPSLGKIIVSTEFDVDSTSLQFGRVVLTQNGVLYRNELVAKLADPWNGGEVLLGVQLPLDGLRNVTSRLDYDLASNEKTLSLTLDTTAQHYETTARVSWNNEAGKAVFHVQTPVPSWEEMDMSAGYDLMKKTVFVLTERNGKSVAYVQGLATLSTMSSILSGSIRVPSLLTEDIEMMAAYNIASDAADAKIKFCAHEVLFDGQQSSNWTTAMATISTTFDQLQSAQLNWNVAKKTASFHLNGLKATLDGRIQSPQDVGFKATLSDPSLGVHAAEIEWNFLSDKFISRAEYKNGQNMRFGANALVNFSIEKGDYELTVFTGIADIEDVHIIGRWTSAEKIRSESALHWAGIKKFEAIFDGQFSVLRSIARLTATTPQIRAVTTEMEYDFNSAEKSFRFNYDSAVRLNTSMTIESLIQWNGKIDFILRSDKFSATGKCNMEPSSRVKEFFVRLDNIDLPVSELRMTMEEKSERVIVNASVKGPAFENEIRFHGHYDTSMGLNAIGKLSWSGDKNIQANILMNSSELSSELLTPFTGLEKTSLSVKYDFGQQKQTMDSIFEWAGRNVTGSATWQLEDGLVFSVRFTTPFQGFEEVGLRGTFLKGSDYSTTLYYTRAGKIIDIQGKLTSNTAGSMARITFAGENEQLSAVVEYDVRLPKKTASLTLSRGTSQRFSLTAAGEFSEKINGILTVETSSSSPIRISLEADPVAVEKNGRLTIEWGQQQKLELMGSGTMSKSGSKFRLAAQTPFDGFKKIMVNSRMNQKIVELSIEYGRNRKLQLNGQYRWDPRLSVYSLNGTLLTPWLEHTLSGKSYLDLNNGFHASFSVIPAPEKNYSISATYRRSGSFEATVRSPCDSLRNAKISGDFETDNRKAIRRMAAGVEYNGRQASIEGRFTGLNSRNAFVKGSWNNRAVVVETFYQKDQLTFNMAANVTTPFQGYESWAGRFGQSANGQQRDLALHLTTPLTTLPSLDIDVQTVIETGKRMDISTSASALGHTGRAKLQVSKNVKLYVASLQLDVPFIETLRSINVRAECQVEGWKNVVSTVTAGVPAGEYTVRGSMLIGKSSLNLNAGIKTPSFSKSIEMGAGYNAADMDLVQGEIFVWDNKIEGRYEKRGNQISVELSSNLPDLKLSHNRINFEMSYRSPRQLQSSISFITVQKSHTVSLSYQLAGSKFTGQLDLDTPLFQSKKTISLKINYSSLAALTFDGRFVDGQSTCELTGSLRLAGEMVHGQAKLNCQMLGTLAVEVTGNPTEGKLTITAGKSVHRMGYKLTTSNDGYDATINAESPWIQPVHLRAIWMLGDAQQGQASLTIRHGESAHSVLGDYLRSAGDKTAGSFNIASPFLPGKQASVQLQYQPFDLNVQLDMMGQSHRLTGLLQRWPSINGRMQLDSPFLPWKTMALNAQAERNVRDFLHGRANITASYGEQSLGLAGRFRYSQWSDFEGMMELNTPFEGLTTARADVQLSAINAQRVNASINFQSSHVILPRASFNVQYHLTESMLDASATLNTPFTRWETVGLAVNIPLSYKNARALGSLTVPGTQYSISGLVSTGSRQFLTEWKLDYAGKQFGTEVLFKADEIYQAKVDVVTPIRGFEKYSWDVKGQADVRRWGEATAFLDWNGKRIEFSSNIKAEPLAYVAIVQLNTPFVDFERYAIHLRLEGTERKTLQVEVESPGMRVGADFDYVFNSPTDFVGKASIRTPLAGYESFTLHLSNQLGTSSFSANAEARFAAYGLAASVEGLIRTDGFQAQMDGRYNERVIVLKASGSLDEKRVTCNVDLVTPFEELKSLESFVQLEKDFAESKGFGLSVNGRQLILVTLAKQSDGVQVLQIKNPWRPVDLSYSWEKSADLIHYQAQFCWDLNRRTSATLGGRLVIKTSSYGRRISVKTVTPSREFSLNYSLELTSAKVDHSVSISWAADQSVGYRILAENGSTRRRAQLNGLIRMDLPARSFQLESQHSGGESTATQVEFQWDAARDPSRRLGGRLETRHGRQIRLIFLHPELERDIVLEGEYNRIDSNQLSGKIELIYSPLEEHRLTVEGYSTGQETGRSIQLVILHPASNTDLRLAANGKRNHGTEFQARLDYKDRSRTSRFLQLGAKVLPEQRRIDLEARTSEKSLSLTNALISSGSSYNLASRTLVNDAVALVVDARLETSSLRPTLQIDGSYAGGKSFNFMAGMPDRREITVRAVRDIHGRKIVDGLFQVKLNQTDLLSSRIYWRAASKTELRDAAVNGLINVLAACESFADDVANFAASEWTDKCSSLTPAARLISQRLTDSMNREINHFRTEFNQLAADVMAMYNRNDFYLQNIVSTIKQVAALAQPFIDRTMANIQAISRTLIGETTSFYRAAVSTYTSLAQVALSGYQQLSSYISSGVTQVARYYSQLAGEVMSCLLHCESVVSRALQRLQLLFQNYAGRLEIVVMEQVDQIRLQLIEMAKSYAESFQPYTQYFNEWIERARVFYFETLHDINEMRQMIHDHFVTYPMFQRLYAIYLEYASWLEEFHAQDYIDDCITYLNQMKEEIRERVKIMTAHYQPLIDPLVQAFQGQMEAFKQLPVVIYINTTVERIYQQLNELSKYIELEAKLRQVLRDVLQHTDRLTTQLIKDLKGSLTFPMKPTIIIDWESGRLEYSQRLPFTWEDFSQLPRIRELPLLRKMGTAKKNVLREMDYSQFYFNVMNMLAIYRPMRIQSILPPFGSRAFVAGTQHYMTFDRRFYEFAGECSYLLASDFLRNDFSAIVNYEGAGGKVTRKSLTILSDNRQVEIDSSFRVTLNGRKIEMPLTYESTTIIRDGQRLIVTNNKSGFRVDCNLYRDICSVHVTGWSFGKTGGLFGVYNNEPSDDFLTPFRQQRSDDEVDSFANSWKVGTSRCRVRNFAVTRPTPSARNSRLCDQLFVDEQSVLRPCFQMVDPTPFARMCLNDLTALENSPKKELGVCTAASAYVSECRFAGLDLFVPPQCVRCELEDGKVIGSGEIKTFQNDAPRSADVVFIVDQKPCLNGTRLSHLPAAIDAALRERGIQQNRFAVVSYGGRGGEVFQKPHIRTADGGQIWSHRKGIQLALEDLKLADQQSATSDIHAALRYAVNLPYRVGVSKQFVLVSCGGNECQASSYADTLTLLIENDVKLHLLQPRDIVVKGRNSSDELKNVFGFDAEEVYTVRNIRSLKGDRELRRQLAMPKDFCTPLALETNGTLFDLKKMMPGQQQQQTKKFIDIFARRVAVTGEPSPCQRCDCIGDRDGIGSILCQRCVSPVMERLDKVWEQLVYENEMTNAADVEEVTVSQIQDTLLDSIDKASRLTTTPITKVIN</sequence>
<accession>A0A0P5Q6T4</accession>
<dbReference type="SMART" id="SM00638">
    <property type="entry name" value="LPD_N"/>
    <property type="match status" value="1"/>
</dbReference>
<name>A0A0P5Q6T4_9CRUS</name>
<reference evidence="8" key="1">
    <citation type="submission" date="2015-10" db="EMBL/GenBank/DDBJ databases">
        <title>EvidentialGene: Evidence-directed Construction of Complete mRNA Transcriptomes without Genomes.</title>
        <authorList>
            <person name="Gilbert D.G."/>
        </authorList>
    </citation>
    <scope>NUCLEOTIDE SEQUENCE</scope>
</reference>
<dbReference type="GO" id="GO:0005319">
    <property type="term" value="F:lipid transporter activity"/>
    <property type="evidence" value="ECO:0007669"/>
    <property type="project" value="InterPro"/>
</dbReference>
<dbReference type="InterPro" id="IPR002035">
    <property type="entry name" value="VWF_A"/>
</dbReference>
<evidence type="ECO:0000256" key="4">
    <source>
        <dbReference type="SAM" id="SignalP"/>
    </source>
</evidence>
<feature type="chain" id="PRO_5007423073" evidence="4">
    <location>
        <begin position="18"/>
        <end position="6211"/>
    </location>
</feature>